<dbReference type="AlphaFoldDB" id="A0A813GTH8"/>
<reference evidence="2" key="1">
    <citation type="submission" date="2021-02" db="EMBL/GenBank/DDBJ databases">
        <authorList>
            <person name="Dougan E. K."/>
            <person name="Rhodes N."/>
            <person name="Thang M."/>
            <person name="Chan C."/>
        </authorList>
    </citation>
    <scope>NUCLEOTIDE SEQUENCE</scope>
</reference>
<accession>A0A813GTH8</accession>
<comment type="caution">
    <text evidence="2">The sequence shown here is derived from an EMBL/GenBank/DDBJ whole genome shotgun (WGS) entry which is preliminary data.</text>
</comment>
<feature type="compositionally biased region" description="Polar residues" evidence="1">
    <location>
        <begin position="78"/>
        <end position="93"/>
    </location>
</feature>
<proteinExistence type="predicted"/>
<name>A0A813GTH8_POLGL</name>
<protein>
    <submittedName>
        <fullName evidence="2">Uncharacterized protein</fullName>
    </submittedName>
</protein>
<dbReference type="EMBL" id="CAJNNW010000465">
    <property type="protein sequence ID" value="CAE8627725.1"/>
    <property type="molecule type" value="Genomic_DNA"/>
</dbReference>
<feature type="region of interest" description="Disordered" evidence="1">
    <location>
        <begin position="54"/>
        <end position="106"/>
    </location>
</feature>
<gene>
    <name evidence="2" type="ORF">PGLA2088_LOCUS660</name>
</gene>
<organism evidence="2 3">
    <name type="scientific">Polarella glacialis</name>
    <name type="common">Dinoflagellate</name>
    <dbReference type="NCBI Taxonomy" id="89957"/>
    <lineage>
        <taxon>Eukaryota</taxon>
        <taxon>Sar</taxon>
        <taxon>Alveolata</taxon>
        <taxon>Dinophyceae</taxon>
        <taxon>Suessiales</taxon>
        <taxon>Suessiaceae</taxon>
        <taxon>Polarella</taxon>
    </lineage>
</organism>
<evidence type="ECO:0000256" key="1">
    <source>
        <dbReference type="SAM" id="MobiDB-lite"/>
    </source>
</evidence>
<evidence type="ECO:0000313" key="2">
    <source>
        <dbReference type="EMBL" id="CAE8627725.1"/>
    </source>
</evidence>
<dbReference type="Proteomes" id="UP000626109">
    <property type="component" value="Unassembled WGS sequence"/>
</dbReference>
<evidence type="ECO:0000313" key="3">
    <source>
        <dbReference type="Proteomes" id="UP000626109"/>
    </source>
</evidence>
<sequence>MIEQDAHSRSVHPDAYISASFQRLLESVASQHVHELAELRLEVARLQENNEALQWQLNGENPPERNASNSHPPAHTVQEASEQPETGPLSPTAQICIDLLSNSDDE</sequence>
<feature type="non-terminal residue" evidence="2">
    <location>
        <position position="1"/>
    </location>
</feature>